<proteinExistence type="predicted"/>
<accession>A0AAE8VZI7</accession>
<evidence type="ECO:0000313" key="2">
    <source>
        <dbReference type="Proteomes" id="UP000318720"/>
    </source>
</evidence>
<name>A0AAE8VZI7_9ACTN</name>
<evidence type="ECO:0000313" key="1">
    <source>
        <dbReference type="EMBL" id="TQE27293.1"/>
    </source>
</evidence>
<reference evidence="1 2" key="1">
    <citation type="submission" date="2019-03" db="EMBL/GenBank/DDBJ databases">
        <title>Comparative genomic analyses of the sweetpotato soil rot pathogen, Streptomyces ipomoeae.</title>
        <authorList>
            <person name="Ruschel Soares N."/>
            <person name="Badger J.H."/>
            <person name="Huguet-Tapia J.C."/>
            <person name="Clark C.A."/>
            <person name="Pettis G.S."/>
        </authorList>
    </citation>
    <scope>NUCLEOTIDE SEQUENCE [LARGE SCALE GENOMIC DNA]</scope>
    <source>
        <strain evidence="1 2">88-35</strain>
    </source>
</reference>
<dbReference type="Proteomes" id="UP000318720">
    <property type="component" value="Unassembled WGS sequence"/>
</dbReference>
<dbReference type="AlphaFoldDB" id="A0AAE8VZI7"/>
<protein>
    <submittedName>
        <fullName evidence="1">Uncharacterized protein</fullName>
    </submittedName>
</protein>
<organism evidence="1 2">
    <name type="scientific">Streptomyces ipomoeae</name>
    <dbReference type="NCBI Taxonomy" id="103232"/>
    <lineage>
        <taxon>Bacteria</taxon>
        <taxon>Bacillati</taxon>
        <taxon>Actinomycetota</taxon>
        <taxon>Actinomycetes</taxon>
        <taxon>Kitasatosporales</taxon>
        <taxon>Streptomycetaceae</taxon>
        <taxon>Streptomyces</taxon>
    </lineage>
</organism>
<dbReference type="EMBL" id="SPAZ01000229">
    <property type="protein sequence ID" value="TQE27293.1"/>
    <property type="molecule type" value="Genomic_DNA"/>
</dbReference>
<comment type="caution">
    <text evidence="1">The sequence shown here is derived from an EMBL/GenBank/DDBJ whole genome shotgun (WGS) entry which is preliminary data.</text>
</comment>
<sequence>MSVELSAECALGQKLDYADVYKECAQGVVPLSHGMGILLQWQCGCPCHPAKRPQKVRRP</sequence>
<gene>
    <name evidence="1" type="ORF">Sipo8835_27605</name>
</gene>